<dbReference type="Proteomes" id="UP000248536">
    <property type="component" value="Chromosome"/>
</dbReference>
<evidence type="ECO:0000256" key="1">
    <source>
        <dbReference type="SAM" id="Phobius"/>
    </source>
</evidence>
<keyword evidence="3" id="KW-1185">Reference proteome</keyword>
<dbReference type="AlphaFoldDB" id="A0A2Z4LW47"/>
<organism evidence="2 3">
    <name type="scientific">Flagellimonas maritima</name>
    <dbReference type="NCBI Taxonomy" id="1383885"/>
    <lineage>
        <taxon>Bacteria</taxon>
        <taxon>Pseudomonadati</taxon>
        <taxon>Bacteroidota</taxon>
        <taxon>Flavobacteriia</taxon>
        <taxon>Flavobacteriales</taxon>
        <taxon>Flavobacteriaceae</taxon>
        <taxon>Flagellimonas</taxon>
    </lineage>
</organism>
<dbReference type="GO" id="GO:0016020">
    <property type="term" value="C:membrane"/>
    <property type="evidence" value="ECO:0007669"/>
    <property type="project" value="InterPro"/>
</dbReference>
<keyword evidence="1" id="KW-0472">Membrane</keyword>
<name>A0A2Z4LW47_9FLAO</name>
<feature type="transmembrane region" description="Helical" evidence="1">
    <location>
        <begin position="14"/>
        <end position="35"/>
    </location>
</feature>
<dbReference type="GO" id="GO:0015097">
    <property type="term" value="F:mercury ion transmembrane transporter activity"/>
    <property type="evidence" value="ECO:0007669"/>
    <property type="project" value="InterPro"/>
</dbReference>
<dbReference type="KEGG" id="spon:HME9304_03024"/>
<dbReference type="InterPro" id="IPR004891">
    <property type="entry name" value="Mercury-R_MerC"/>
</dbReference>
<evidence type="ECO:0000313" key="2">
    <source>
        <dbReference type="EMBL" id="AWX45992.1"/>
    </source>
</evidence>
<feature type="transmembrane region" description="Helical" evidence="1">
    <location>
        <begin position="47"/>
        <end position="69"/>
    </location>
</feature>
<gene>
    <name evidence="2" type="ORF">HME9304_03024</name>
</gene>
<proteinExistence type="predicted"/>
<feature type="transmembrane region" description="Helical" evidence="1">
    <location>
        <begin position="75"/>
        <end position="93"/>
    </location>
</feature>
<keyword evidence="1" id="KW-1133">Transmembrane helix</keyword>
<evidence type="ECO:0000313" key="3">
    <source>
        <dbReference type="Proteomes" id="UP000248536"/>
    </source>
</evidence>
<sequence>MAISLKFSAQSDTWGSFASSLCLVHCLATPFLFAAHTGHVQGHHSSPFWWGFLDILFIIISLLAVFWSVRNTSKYWMKFALWVSWIFLATVILNEKLELVLLAEEIIYVPSLALVVLHLYNRKYCQCGNNGCCANALPTKNE</sequence>
<feature type="transmembrane region" description="Helical" evidence="1">
    <location>
        <begin position="100"/>
        <end position="120"/>
    </location>
</feature>
<dbReference type="RefSeq" id="WP_112379328.1">
    <property type="nucleotide sequence ID" value="NZ_CP030104.1"/>
</dbReference>
<accession>A0A2Z4LW47</accession>
<protein>
    <recommendedName>
        <fullName evidence="4">MerC domain-containing protein</fullName>
    </recommendedName>
</protein>
<keyword evidence="1" id="KW-0812">Transmembrane</keyword>
<reference evidence="2 3" key="1">
    <citation type="submission" date="2018-06" db="EMBL/GenBank/DDBJ databases">
        <title>Spongiibacterium sp. HME9304 Genome sequencing and assembly.</title>
        <authorList>
            <person name="Kang H."/>
            <person name="Kim H."/>
            <person name="Joh K."/>
        </authorList>
    </citation>
    <scope>NUCLEOTIDE SEQUENCE [LARGE SCALE GENOMIC DNA]</scope>
    <source>
        <strain evidence="2 3">HME9304</strain>
    </source>
</reference>
<dbReference type="EMBL" id="CP030104">
    <property type="protein sequence ID" value="AWX45992.1"/>
    <property type="molecule type" value="Genomic_DNA"/>
</dbReference>
<dbReference type="Pfam" id="PF03203">
    <property type="entry name" value="MerC"/>
    <property type="match status" value="1"/>
</dbReference>
<evidence type="ECO:0008006" key="4">
    <source>
        <dbReference type="Google" id="ProtNLM"/>
    </source>
</evidence>
<dbReference type="OrthoDB" id="1274419at2"/>